<evidence type="ECO:0000259" key="7">
    <source>
        <dbReference type="Pfam" id="PF08263"/>
    </source>
</evidence>
<accession>A0A9R0QMD4</accession>
<dbReference type="GO" id="GO:0016020">
    <property type="term" value="C:membrane"/>
    <property type="evidence" value="ECO:0007669"/>
    <property type="project" value="UniProtKB-SubCell"/>
</dbReference>
<proteinExistence type="predicted"/>
<dbReference type="Pfam" id="PF08263">
    <property type="entry name" value="LRRNT_2"/>
    <property type="match status" value="1"/>
</dbReference>
<feature type="domain" description="Leucine-rich repeat-containing N-terminal plant-type" evidence="7">
    <location>
        <begin position="46"/>
        <end position="85"/>
    </location>
</feature>
<evidence type="ECO:0000256" key="4">
    <source>
        <dbReference type="ARBA" id="ARBA00022737"/>
    </source>
</evidence>
<keyword evidence="5 6" id="KW-0472">Membrane</keyword>
<dbReference type="Proteomes" id="UP000324705">
    <property type="component" value="Chromosome 1B"/>
</dbReference>
<keyword evidence="6" id="KW-1133">Transmembrane helix</keyword>
<evidence type="ECO:0000256" key="2">
    <source>
        <dbReference type="ARBA" id="ARBA00022614"/>
    </source>
</evidence>
<dbReference type="InterPro" id="IPR001611">
    <property type="entry name" value="Leu-rich_rpt"/>
</dbReference>
<evidence type="ECO:0000313" key="9">
    <source>
        <dbReference type="Proteomes" id="UP000324705"/>
    </source>
</evidence>
<evidence type="ECO:0000256" key="3">
    <source>
        <dbReference type="ARBA" id="ARBA00022729"/>
    </source>
</evidence>
<dbReference type="FunFam" id="3.80.10.10:FF:000400">
    <property type="entry name" value="Nuclear pore complex protein NUP107"/>
    <property type="match status" value="1"/>
</dbReference>
<keyword evidence="3" id="KW-0732">Signal</keyword>
<evidence type="ECO:0000256" key="5">
    <source>
        <dbReference type="ARBA" id="ARBA00023136"/>
    </source>
</evidence>
<dbReference type="PANTHER" id="PTHR48060:SF21">
    <property type="entry name" value="L DOMAIN-LIKE PROTEIN"/>
    <property type="match status" value="1"/>
</dbReference>
<feature type="transmembrane region" description="Helical" evidence="6">
    <location>
        <begin position="16"/>
        <end position="37"/>
    </location>
</feature>
<name>A0A9R0QMD4_TRITD</name>
<dbReference type="InterPro" id="IPR032675">
    <property type="entry name" value="LRR_dom_sf"/>
</dbReference>
<keyword evidence="4" id="KW-0677">Repeat</keyword>
<dbReference type="PANTHER" id="PTHR48060">
    <property type="entry name" value="DNA DAMAGE-REPAIR/TOLERATION PROTEIN DRT100"/>
    <property type="match status" value="1"/>
</dbReference>
<dbReference type="Gene3D" id="3.80.10.10">
    <property type="entry name" value="Ribonuclease Inhibitor"/>
    <property type="match status" value="1"/>
</dbReference>
<dbReference type="InterPro" id="IPR013210">
    <property type="entry name" value="LRR_N_plant-typ"/>
</dbReference>
<evidence type="ECO:0000256" key="6">
    <source>
        <dbReference type="SAM" id="Phobius"/>
    </source>
</evidence>
<dbReference type="SUPFAM" id="SSF52058">
    <property type="entry name" value="L domain-like"/>
    <property type="match status" value="1"/>
</dbReference>
<dbReference type="OMA" id="SCHIQGR"/>
<evidence type="ECO:0000313" key="8">
    <source>
        <dbReference type="EMBL" id="VAH13141.1"/>
    </source>
</evidence>
<keyword evidence="2" id="KW-0433">Leucine-rich repeat</keyword>
<gene>
    <name evidence="8" type="ORF">TRITD_1Bv1G016980</name>
</gene>
<dbReference type="AlphaFoldDB" id="A0A9R0QMD4"/>
<dbReference type="EMBL" id="LT934112">
    <property type="protein sequence ID" value="VAH13141.1"/>
    <property type="molecule type" value="Genomic_DNA"/>
</dbReference>
<protein>
    <recommendedName>
        <fullName evidence="7">Leucine-rich repeat-containing N-terminal plant-type domain-containing protein</fullName>
    </recommendedName>
</protein>
<organism evidence="8 9">
    <name type="scientific">Triticum turgidum subsp. durum</name>
    <name type="common">Durum wheat</name>
    <name type="synonym">Triticum durum</name>
    <dbReference type="NCBI Taxonomy" id="4567"/>
    <lineage>
        <taxon>Eukaryota</taxon>
        <taxon>Viridiplantae</taxon>
        <taxon>Streptophyta</taxon>
        <taxon>Embryophyta</taxon>
        <taxon>Tracheophyta</taxon>
        <taxon>Spermatophyta</taxon>
        <taxon>Magnoliopsida</taxon>
        <taxon>Liliopsida</taxon>
        <taxon>Poales</taxon>
        <taxon>Poaceae</taxon>
        <taxon>BOP clade</taxon>
        <taxon>Pooideae</taxon>
        <taxon>Triticodae</taxon>
        <taxon>Triticeae</taxon>
        <taxon>Triticinae</taxon>
        <taxon>Triticum</taxon>
    </lineage>
</organism>
<sequence length="205" mass="22234">MCVLCSLTYELDLHNMSLLFAFELLLLLLALPHLFCASNSTQTPLDRQAEALPQWKSSLNNWSNDGLDSWTKASNPCDWDGVACSNDVLPRGRDQGDDALVVFNISLVGFALVGTLDRLHFPNLAHLVYLDLSGNILQGSIPSSIGALAQLSHLDLCCSILRGSIPPSIGALSKLTHLDLSNNELNGSIPTSLGNRTKLTSIYLF</sequence>
<evidence type="ECO:0000256" key="1">
    <source>
        <dbReference type="ARBA" id="ARBA00004370"/>
    </source>
</evidence>
<dbReference type="InterPro" id="IPR053211">
    <property type="entry name" value="DNA_repair-toleration"/>
</dbReference>
<dbReference type="Pfam" id="PF00560">
    <property type="entry name" value="LRR_1"/>
    <property type="match status" value="2"/>
</dbReference>
<dbReference type="Gramene" id="TRITD1Bv1G016980.1">
    <property type="protein sequence ID" value="TRITD1Bv1G016980.1"/>
    <property type="gene ID" value="TRITD1Bv1G016980"/>
</dbReference>
<comment type="subcellular location">
    <subcellularLocation>
        <location evidence="1">Membrane</location>
    </subcellularLocation>
</comment>
<dbReference type="PRINTS" id="PR00019">
    <property type="entry name" value="LEURICHRPT"/>
</dbReference>
<keyword evidence="6" id="KW-0812">Transmembrane</keyword>
<keyword evidence="9" id="KW-1185">Reference proteome</keyword>
<reference evidence="8 9" key="1">
    <citation type="submission" date="2017-09" db="EMBL/GenBank/DDBJ databases">
        <authorList>
            <consortium name="International Durum Wheat Genome Sequencing Consortium (IDWGSC)"/>
            <person name="Milanesi L."/>
        </authorList>
    </citation>
    <scope>NUCLEOTIDE SEQUENCE [LARGE SCALE GENOMIC DNA]</scope>
    <source>
        <strain evidence="9">cv. Svevo</strain>
    </source>
</reference>